<comment type="caution">
    <text evidence="1">The sequence shown here is derived from an EMBL/GenBank/DDBJ whole genome shotgun (WGS) entry which is preliminary data.</text>
</comment>
<reference evidence="1 2" key="1">
    <citation type="submission" date="2018-03" db="EMBL/GenBank/DDBJ databases">
        <title>Chitinolytic properties of Streptosporangium nondiastaticum TBG75A20.</title>
        <authorList>
            <person name="Gayathri V."/>
            <person name="Shiburaj S."/>
        </authorList>
    </citation>
    <scope>NUCLEOTIDE SEQUENCE [LARGE SCALE GENOMIC DNA]</scope>
    <source>
        <strain evidence="1 2">TBG75A20</strain>
    </source>
</reference>
<dbReference type="Proteomes" id="UP000242427">
    <property type="component" value="Unassembled WGS sequence"/>
</dbReference>
<name>A0A9X7PJP2_9ACTN</name>
<gene>
    <name evidence="1" type="ORF">B7P34_02230</name>
</gene>
<dbReference type="EMBL" id="PXWG01000002">
    <property type="protein sequence ID" value="PSJ30398.1"/>
    <property type="molecule type" value="Genomic_DNA"/>
</dbReference>
<evidence type="ECO:0000313" key="2">
    <source>
        <dbReference type="Proteomes" id="UP000242427"/>
    </source>
</evidence>
<dbReference type="AlphaFoldDB" id="A0A9X7PJP2"/>
<keyword evidence="2" id="KW-1185">Reference proteome</keyword>
<protein>
    <submittedName>
        <fullName evidence="1">Uncharacterized protein</fullName>
    </submittedName>
</protein>
<accession>A0A9X7PJP2</accession>
<sequence>MSSCLSEIMDDRAMLVRVEKAQAVSLPQTAVRIHSAIGTAVVSWHGDLDEMDGQHHVEWTVDEDLHWGENIQLSALAEPWLGQDGNHIILRGRINVSEADIAALEVDGSLIMFGLAAPLPEGIAAPWVEIRVAAAGVSLYPFQL</sequence>
<proteinExistence type="predicted"/>
<organism evidence="1 2">
    <name type="scientific">Streptosporangium nondiastaticum</name>
    <dbReference type="NCBI Taxonomy" id="35764"/>
    <lineage>
        <taxon>Bacteria</taxon>
        <taxon>Bacillati</taxon>
        <taxon>Actinomycetota</taxon>
        <taxon>Actinomycetes</taxon>
        <taxon>Streptosporangiales</taxon>
        <taxon>Streptosporangiaceae</taxon>
        <taxon>Streptosporangium</taxon>
    </lineage>
</organism>
<evidence type="ECO:0000313" key="1">
    <source>
        <dbReference type="EMBL" id="PSJ30398.1"/>
    </source>
</evidence>